<dbReference type="PROSITE" id="PS51077">
    <property type="entry name" value="HTH_ICLR"/>
    <property type="match status" value="1"/>
</dbReference>
<dbReference type="PROSITE" id="PS51078">
    <property type="entry name" value="ICLR_ED"/>
    <property type="match status" value="1"/>
</dbReference>
<dbReference type="InterPro" id="IPR005471">
    <property type="entry name" value="Tscrpt_reg_IclR_N"/>
</dbReference>
<proteinExistence type="predicted"/>
<dbReference type="InterPro" id="IPR050707">
    <property type="entry name" value="HTH_MetabolicPath_Reg"/>
</dbReference>
<dbReference type="EMBL" id="JBHUGH010000002">
    <property type="protein sequence ID" value="MFD1910943.1"/>
    <property type="molecule type" value="Genomic_DNA"/>
</dbReference>
<dbReference type="InterPro" id="IPR011991">
    <property type="entry name" value="ArsR-like_HTH"/>
</dbReference>
<dbReference type="Gene3D" id="1.10.10.10">
    <property type="entry name" value="Winged helix-like DNA-binding domain superfamily/Winged helix DNA-binding domain"/>
    <property type="match status" value="1"/>
</dbReference>
<dbReference type="InterPro" id="IPR036388">
    <property type="entry name" value="WH-like_DNA-bd_sf"/>
</dbReference>
<dbReference type="SMART" id="SM00346">
    <property type="entry name" value="HTH_ICLR"/>
    <property type="match status" value="1"/>
</dbReference>
<keyword evidence="8" id="KW-1185">Reference proteome</keyword>
<evidence type="ECO:0000313" key="7">
    <source>
        <dbReference type="EMBL" id="MFD1910943.1"/>
    </source>
</evidence>
<evidence type="ECO:0000259" key="5">
    <source>
        <dbReference type="PROSITE" id="PS51077"/>
    </source>
</evidence>
<evidence type="ECO:0000313" key="8">
    <source>
        <dbReference type="Proteomes" id="UP001597353"/>
    </source>
</evidence>
<feature type="domain" description="HTH iclR-type" evidence="5">
    <location>
        <begin position="4"/>
        <end position="65"/>
    </location>
</feature>
<sequence>MTTANSFEKGLRILDLFREDRLEWTAEEMMEELGYPRPTLYRYIRTLRDAGLLTALSGAGFTLGPRVVEFDYLMRKSDQLVTRSQPHLEALTAAWPCTALAVRWYGQRILCVASECSTPNPLSSYPRGRPMPLARGAISRSIIAFLPRAQMQQMIEQNLAEFGQVGLGKTAAEIAERFREVRRAGHAVAYGEVTPGVVGIAAPVFDGARAPVASLCVTIAGSTLTGERIEEIAAHVRRAAEEVTKALSPARAIPPGGQVPGDCGADGAGTMAAQGPAEAAT</sequence>
<dbReference type="SUPFAM" id="SSF55781">
    <property type="entry name" value="GAF domain-like"/>
    <property type="match status" value="1"/>
</dbReference>
<keyword evidence="2" id="KW-0238">DNA-binding</keyword>
<evidence type="ECO:0000256" key="1">
    <source>
        <dbReference type="ARBA" id="ARBA00023015"/>
    </source>
</evidence>
<evidence type="ECO:0000256" key="3">
    <source>
        <dbReference type="ARBA" id="ARBA00023163"/>
    </source>
</evidence>
<gene>
    <name evidence="7" type="ORF">ACFSGJ_01785</name>
</gene>
<dbReference type="Gene3D" id="3.30.450.40">
    <property type="match status" value="1"/>
</dbReference>
<evidence type="ECO:0000259" key="6">
    <source>
        <dbReference type="PROSITE" id="PS51078"/>
    </source>
</evidence>
<dbReference type="PANTHER" id="PTHR30136:SF24">
    <property type="entry name" value="HTH-TYPE TRANSCRIPTIONAL REPRESSOR ALLR"/>
    <property type="match status" value="1"/>
</dbReference>
<keyword evidence="3" id="KW-0804">Transcription</keyword>
<reference evidence="8" key="1">
    <citation type="journal article" date="2019" name="Int. J. Syst. Evol. Microbiol.">
        <title>The Global Catalogue of Microorganisms (GCM) 10K type strain sequencing project: providing services to taxonomists for standard genome sequencing and annotation.</title>
        <authorList>
            <consortium name="The Broad Institute Genomics Platform"/>
            <consortium name="The Broad Institute Genome Sequencing Center for Infectious Disease"/>
            <person name="Wu L."/>
            <person name="Ma J."/>
        </authorList>
    </citation>
    <scope>NUCLEOTIDE SEQUENCE [LARGE SCALE GENOMIC DNA]</scope>
    <source>
        <strain evidence="8">CGMCC 4.7242</strain>
    </source>
</reference>
<keyword evidence="1" id="KW-0805">Transcription regulation</keyword>
<dbReference type="InterPro" id="IPR014757">
    <property type="entry name" value="Tscrpt_reg_IclR_C"/>
</dbReference>
<dbReference type="InterPro" id="IPR036390">
    <property type="entry name" value="WH_DNA-bd_sf"/>
</dbReference>
<dbReference type="SUPFAM" id="SSF46785">
    <property type="entry name" value="Winged helix' DNA-binding domain"/>
    <property type="match status" value="1"/>
</dbReference>
<evidence type="ECO:0000256" key="2">
    <source>
        <dbReference type="ARBA" id="ARBA00023125"/>
    </source>
</evidence>
<evidence type="ECO:0000256" key="4">
    <source>
        <dbReference type="SAM" id="MobiDB-lite"/>
    </source>
</evidence>
<dbReference type="CDD" id="cd00090">
    <property type="entry name" value="HTH_ARSR"/>
    <property type="match status" value="1"/>
</dbReference>
<dbReference type="Proteomes" id="UP001597353">
    <property type="component" value="Unassembled WGS sequence"/>
</dbReference>
<organism evidence="7 8">
    <name type="scientific">Halodurantibacterium flavum</name>
    <dbReference type="NCBI Taxonomy" id="1382802"/>
    <lineage>
        <taxon>Bacteria</taxon>
        <taxon>Pseudomonadati</taxon>
        <taxon>Pseudomonadota</taxon>
        <taxon>Alphaproteobacteria</taxon>
        <taxon>Rhodobacterales</taxon>
        <taxon>Paracoccaceae</taxon>
        <taxon>Halodurantibacterium</taxon>
    </lineage>
</organism>
<dbReference type="Pfam" id="PF09339">
    <property type="entry name" value="HTH_IclR"/>
    <property type="match status" value="1"/>
</dbReference>
<dbReference type="RefSeq" id="WP_390258992.1">
    <property type="nucleotide sequence ID" value="NZ_JBHUGH010000002.1"/>
</dbReference>
<accession>A0ABW4S1M2</accession>
<dbReference type="InterPro" id="IPR029016">
    <property type="entry name" value="GAF-like_dom_sf"/>
</dbReference>
<protein>
    <submittedName>
        <fullName evidence="7">IclR family transcriptional regulator</fullName>
    </submittedName>
</protein>
<name>A0ABW4S1M2_9RHOB</name>
<feature type="domain" description="IclR-ED" evidence="6">
    <location>
        <begin position="66"/>
        <end position="249"/>
    </location>
</feature>
<feature type="region of interest" description="Disordered" evidence="4">
    <location>
        <begin position="250"/>
        <end position="281"/>
    </location>
</feature>
<comment type="caution">
    <text evidence="7">The sequence shown here is derived from an EMBL/GenBank/DDBJ whole genome shotgun (WGS) entry which is preliminary data.</text>
</comment>
<dbReference type="Pfam" id="PF01614">
    <property type="entry name" value="IclR_C"/>
    <property type="match status" value="1"/>
</dbReference>
<dbReference type="PANTHER" id="PTHR30136">
    <property type="entry name" value="HELIX-TURN-HELIX TRANSCRIPTIONAL REGULATOR, ICLR FAMILY"/>
    <property type="match status" value="1"/>
</dbReference>